<reference evidence="2" key="1">
    <citation type="journal article" date="2007" name="Nature">
        <title>The grapevine genome sequence suggests ancestral hexaploidization in major angiosperm phyla.</title>
        <authorList>
            <consortium name="The French-Italian Public Consortium for Grapevine Genome Characterization."/>
            <person name="Jaillon O."/>
            <person name="Aury J.-M."/>
            <person name="Noel B."/>
            <person name="Policriti A."/>
            <person name="Clepet C."/>
            <person name="Casagrande A."/>
            <person name="Choisne N."/>
            <person name="Aubourg S."/>
            <person name="Vitulo N."/>
            <person name="Jubin C."/>
            <person name="Vezzi A."/>
            <person name="Legeai F."/>
            <person name="Hugueney P."/>
            <person name="Dasilva C."/>
            <person name="Horner D."/>
            <person name="Mica E."/>
            <person name="Jublot D."/>
            <person name="Poulain J."/>
            <person name="Bruyere C."/>
            <person name="Billault A."/>
            <person name="Segurens B."/>
            <person name="Gouyvenoux M."/>
            <person name="Ugarte E."/>
            <person name="Cattonaro F."/>
            <person name="Anthouard V."/>
            <person name="Vico V."/>
            <person name="Del Fabbro C."/>
            <person name="Alaux M."/>
            <person name="Di Gaspero G."/>
            <person name="Dumas V."/>
            <person name="Felice N."/>
            <person name="Paillard S."/>
            <person name="Juman I."/>
            <person name="Moroldo M."/>
            <person name="Scalabrin S."/>
            <person name="Canaguier A."/>
            <person name="Le Clainche I."/>
            <person name="Malacrida G."/>
            <person name="Durand E."/>
            <person name="Pesole G."/>
            <person name="Laucou V."/>
            <person name="Chatelet P."/>
            <person name="Merdinoglu D."/>
            <person name="Delledonne M."/>
            <person name="Pezzotti M."/>
            <person name="Lecharny A."/>
            <person name="Scarpelli C."/>
            <person name="Artiguenave F."/>
            <person name="Pe M.E."/>
            <person name="Valle G."/>
            <person name="Morgante M."/>
            <person name="Caboche M."/>
            <person name="Adam-Blondon A.-F."/>
            <person name="Weissenbach J."/>
            <person name="Quetier F."/>
            <person name="Wincker P."/>
        </authorList>
    </citation>
    <scope>NUCLEOTIDE SEQUENCE [LARGE SCALE GENOMIC DNA]</scope>
    <source>
        <strain evidence="2">cv. Pinot noir / PN40024</strain>
    </source>
</reference>
<dbReference type="AlphaFoldDB" id="F6GYY3"/>
<dbReference type="InParanoid" id="F6GYY3"/>
<dbReference type="HOGENOM" id="CLU_3280629_0_0_1"/>
<accession>F6GYY3</accession>
<dbReference type="EMBL" id="FN594977">
    <property type="protein sequence ID" value="CCB45169.1"/>
    <property type="molecule type" value="Genomic_DNA"/>
</dbReference>
<organism evidence="1 2">
    <name type="scientific">Vitis vinifera</name>
    <name type="common">Grape</name>
    <dbReference type="NCBI Taxonomy" id="29760"/>
    <lineage>
        <taxon>Eukaryota</taxon>
        <taxon>Viridiplantae</taxon>
        <taxon>Streptophyta</taxon>
        <taxon>Embryophyta</taxon>
        <taxon>Tracheophyta</taxon>
        <taxon>Spermatophyta</taxon>
        <taxon>Magnoliopsida</taxon>
        <taxon>eudicotyledons</taxon>
        <taxon>Gunneridae</taxon>
        <taxon>Pentapetalae</taxon>
        <taxon>rosids</taxon>
        <taxon>Vitales</taxon>
        <taxon>Vitaceae</taxon>
        <taxon>Viteae</taxon>
        <taxon>Vitis</taxon>
    </lineage>
</organism>
<gene>
    <name evidence="1" type="ORF">VIT_00s0301g00130</name>
</gene>
<dbReference type="Proteomes" id="UP000009183">
    <property type="component" value="Unassembled WGS sequence, unordered"/>
</dbReference>
<evidence type="ECO:0000313" key="2">
    <source>
        <dbReference type="Proteomes" id="UP000009183"/>
    </source>
</evidence>
<proteinExistence type="predicted"/>
<name>F6GYY3_VITVI</name>
<protein>
    <submittedName>
        <fullName evidence="1">Uncharacterized protein</fullName>
    </submittedName>
</protein>
<keyword evidence="2" id="KW-1185">Reference proteome</keyword>
<sequence>MARAMSISAWSQISISKSIPDSLVSALLEEPGITHGSRPWV</sequence>
<evidence type="ECO:0000313" key="1">
    <source>
        <dbReference type="EMBL" id="CCB45169.1"/>
    </source>
</evidence>
<dbReference type="PaxDb" id="29760-VIT_00s0301g00130.t01"/>